<dbReference type="OrthoDB" id="1748430at2759"/>
<proteinExistence type="predicted"/>
<sequence>MNTPNHGRSQTSSNRKLGDSNVLLNLEEKIGGLPALDFEHEDFENCISSCDLAKNTIQRKSIYMVEHLVRINSDHGPMFSTLEARGKA</sequence>
<accession>A0A9J5YU79</accession>
<keyword evidence="2" id="KW-1185">Reference proteome</keyword>
<dbReference type="EMBL" id="JACXVP010000005">
    <property type="protein sequence ID" value="KAG5604315.1"/>
    <property type="molecule type" value="Genomic_DNA"/>
</dbReference>
<dbReference type="AlphaFoldDB" id="A0A9J5YU79"/>
<dbReference type="Proteomes" id="UP000824120">
    <property type="component" value="Chromosome 5"/>
</dbReference>
<evidence type="ECO:0000313" key="2">
    <source>
        <dbReference type="Proteomes" id="UP000824120"/>
    </source>
</evidence>
<comment type="caution">
    <text evidence="1">The sequence shown here is derived from an EMBL/GenBank/DDBJ whole genome shotgun (WGS) entry which is preliminary data.</text>
</comment>
<name>A0A9J5YU79_SOLCO</name>
<gene>
    <name evidence="1" type="ORF">H5410_025807</name>
</gene>
<reference evidence="1 2" key="1">
    <citation type="submission" date="2020-09" db="EMBL/GenBank/DDBJ databases">
        <title>De no assembly of potato wild relative species, Solanum commersonii.</title>
        <authorList>
            <person name="Cho K."/>
        </authorList>
    </citation>
    <scope>NUCLEOTIDE SEQUENCE [LARGE SCALE GENOMIC DNA]</scope>
    <source>
        <strain evidence="1">LZ3.2</strain>
        <tissue evidence="1">Leaf</tissue>
    </source>
</reference>
<evidence type="ECO:0000313" key="1">
    <source>
        <dbReference type="EMBL" id="KAG5604315.1"/>
    </source>
</evidence>
<organism evidence="1 2">
    <name type="scientific">Solanum commersonii</name>
    <name type="common">Commerson's wild potato</name>
    <name type="synonym">Commerson's nightshade</name>
    <dbReference type="NCBI Taxonomy" id="4109"/>
    <lineage>
        <taxon>Eukaryota</taxon>
        <taxon>Viridiplantae</taxon>
        <taxon>Streptophyta</taxon>
        <taxon>Embryophyta</taxon>
        <taxon>Tracheophyta</taxon>
        <taxon>Spermatophyta</taxon>
        <taxon>Magnoliopsida</taxon>
        <taxon>eudicotyledons</taxon>
        <taxon>Gunneridae</taxon>
        <taxon>Pentapetalae</taxon>
        <taxon>asterids</taxon>
        <taxon>lamiids</taxon>
        <taxon>Solanales</taxon>
        <taxon>Solanaceae</taxon>
        <taxon>Solanoideae</taxon>
        <taxon>Solaneae</taxon>
        <taxon>Solanum</taxon>
    </lineage>
</organism>
<protein>
    <submittedName>
        <fullName evidence="1">Uncharacterized protein</fullName>
    </submittedName>
</protein>